<dbReference type="PROSITE" id="PS00678">
    <property type="entry name" value="WD_REPEATS_1"/>
    <property type="match status" value="2"/>
</dbReference>
<keyword evidence="2" id="KW-0677">Repeat</keyword>
<dbReference type="Pfam" id="PF23627">
    <property type="entry name" value="LisH_WDR26"/>
    <property type="match status" value="1"/>
</dbReference>
<dbReference type="PRINTS" id="PR00320">
    <property type="entry name" value="GPROTEINBRPT"/>
</dbReference>
<dbReference type="EMBL" id="KV453843">
    <property type="protein sequence ID" value="ODV88979.1"/>
    <property type="molecule type" value="Genomic_DNA"/>
</dbReference>
<dbReference type="InterPro" id="IPR015943">
    <property type="entry name" value="WD40/YVTN_repeat-like_dom_sf"/>
</dbReference>
<dbReference type="InterPro" id="IPR020472">
    <property type="entry name" value="WD40_PAC1"/>
</dbReference>
<dbReference type="Pfam" id="PF21889">
    <property type="entry name" value="TPR1-like_2nd"/>
    <property type="match status" value="1"/>
</dbReference>
<dbReference type="GO" id="GO:0043161">
    <property type="term" value="P:proteasome-mediated ubiquitin-dependent protein catabolic process"/>
    <property type="evidence" value="ECO:0007669"/>
    <property type="project" value="TreeGrafter"/>
</dbReference>
<evidence type="ECO:0000313" key="6">
    <source>
        <dbReference type="Proteomes" id="UP000095023"/>
    </source>
</evidence>
<evidence type="ECO:0000313" key="5">
    <source>
        <dbReference type="EMBL" id="ODV88979.1"/>
    </source>
</evidence>
<keyword evidence="6" id="KW-1185">Reference proteome</keyword>
<dbReference type="SUPFAM" id="SSF50978">
    <property type="entry name" value="WD40 repeat-like"/>
    <property type="match status" value="1"/>
</dbReference>
<keyword evidence="1 3" id="KW-0853">WD repeat</keyword>
<evidence type="ECO:0000256" key="1">
    <source>
        <dbReference type="ARBA" id="ARBA00022574"/>
    </source>
</evidence>
<evidence type="ECO:0000256" key="3">
    <source>
        <dbReference type="PROSITE-ProRule" id="PRU00221"/>
    </source>
</evidence>
<feature type="repeat" description="WD" evidence="3">
    <location>
        <begin position="451"/>
        <end position="478"/>
    </location>
</feature>
<dbReference type="PROSITE" id="PS50082">
    <property type="entry name" value="WD_REPEATS_2"/>
    <property type="match status" value="5"/>
</dbReference>
<feature type="repeat" description="WD" evidence="3">
    <location>
        <begin position="312"/>
        <end position="344"/>
    </location>
</feature>
<feature type="domain" description="CTLH" evidence="4">
    <location>
        <begin position="56"/>
        <end position="113"/>
    </location>
</feature>
<reference evidence="6" key="1">
    <citation type="submission" date="2016-02" db="EMBL/GenBank/DDBJ databases">
        <title>Comparative genomics of biotechnologically important yeasts.</title>
        <authorList>
            <consortium name="DOE Joint Genome Institute"/>
            <person name="Riley R."/>
            <person name="Haridas S."/>
            <person name="Wolfe K.H."/>
            <person name="Lopes M.R."/>
            <person name="Hittinger C.T."/>
            <person name="Goker M."/>
            <person name="Salamov A."/>
            <person name="Wisecaver J."/>
            <person name="Long T.M."/>
            <person name="Aerts A.L."/>
            <person name="Barry K."/>
            <person name="Choi C."/>
            <person name="Clum A."/>
            <person name="Coughlan A.Y."/>
            <person name="Deshpande S."/>
            <person name="Douglass A.P."/>
            <person name="Hanson S.J."/>
            <person name="Klenk H.-P."/>
            <person name="Labutti K."/>
            <person name="Lapidus A."/>
            <person name="Lindquist E."/>
            <person name="Lipzen A."/>
            <person name="Meier-Kolthoff J.P."/>
            <person name="Ohm R.A."/>
            <person name="Otillar R.P."/>
            <person name="Pangilinan J."/>
            <person name="Peng Y."/>
            <person name="Rokas A."/>
            <person name="Rosa C.A."/>
            <person name="Scheuner C."/>
            <person name="Sibirny A.A."/>
            <person name="Slot J.C."/>
            <person name="Stielow J.B."/>
            <person name="Sun H."/>
            <person name="Kurtzman C.P."/>
            <person name="Blackwell M."/>
            <person name="Jeffries T.W."/>
            <person name="Grigoriev I.V."/>
        </authorList>
    </citation>
    <scope>NUCLEOTIDE SEQUENCE [LARGE SCALE GENOMIC DNA]</scope>
    <source>
        <strain evidence="6">NRRL Y-17796</strain>
    </source>
</reference>
<dbReference type="InterPro" id="IPR019775">
    <property type="entry name" value="WD40_repeat_CS"/>
</dbReference>
<dbReference type="Pfam" id="PF00400">
    <property type="entry name" value="WD40"/>
    <property type="match status" value="5"/>
</dbReference>
<dbReference type="InterPro" id="IPR001680">
    <property type="entry name" value="WD40_rpt"/>
</dbReference>
<dbReference type="AlphaFoldDB" id="A0A1E4TB64"/>
<protein>
    <recommendedName>
        <fullName evidence="4">CTLH domain-containing protein</fullName>
    </recommendedName>
</protein>
<feature type="repeat" description="WD" evidence="3">
    <location>
        <begin position="228"/>
        <end position="269"/>
    </location>
</feature>
<evidence type="ECO:0000256" key="2">
    <source>
        <dbReference type="ARBA" id="ARBA00022737"/>
    </source>
</evidence>
<accession>A0A1E4TB64</accession>
<dbReference type="CDD" id="cd00200">
    <property type="entry name" value="WD40"/>
    <property type="match status" value="1"/>
</dbReference>
<dbReference type="OrthoDB" id="972532at2759"/>
<dbReference type="Proteomes" id="UP000095023">
    <property type="component" value="Unassembled WGS sequence"/>
</dbReference>
<dbReference type="Gene3D" id="2.130.10.10">
    <property type="entry name" value="YVTN repeat-like/Quinoprotein amine dehydrogenase"/>
    <property type="match status" value="1"/>
</dbReference>
<dbReference type="InterPro" id="IPR051350">
    <property type="entry name" value="WD_repeat-ST_regulator"/>
</dbReference>
<dbReference type="InterPro" id="IPR036322">
    <property type="entry name" value="WD40_repeat_dom_sf"/>
</dbReference>
<sequence>MPVDPMSPTLPISRPASTYCGHNVTEVTRLMIQALSDIGYSDLATSLEKASGYSIETPEVASFRKAILSGDWDDVEARIRMLELKPGVDVESLVFSVHRQKFLELLQAKEVQKAMVVLRTQLSTYQSDLSKLHHLSSLVMCTSTKDLCERANWESSRPKSRLALLESIQDKISPSVMIAPHRLATLLTQAQESQISKCLYHCSNQDMTLYTDHCCTKNNFPTVTTHELVYHSNEVWYAQFSHDGKKLASASKDGTVAIWDLDSFSLLHVLDDHSDSVTYIGWSPDDSMMLTCSRDTTVKLWDMTDYTLMCTLNAHQVQVSSCAWLPNGKEFVTSSLDPEIILWNTSGTKLYTWSDDRIYDLSITADGKKMVSICTRHMIHVYDLETREKTSQIFIGKFLTCVSTSSDSRYALVNVTADEIHLWDIEKIQLVRKYVGQRQGHFIIRSCFGGPSQNFVASGSEDSRVYIWNREYGTLIDTLPGHVGTVNCVAWNPKDPEMFASAGDDHVIRIWEPKSRLLGDSEKLSNGNAISKGKLRI</sequence>
<evidence type="ECO:0000259" key="4">
    <source>
        <dbReference type="PROSITE" id="PS50897"/>
    </source>
</evidence>
<dbReference type="SMART" id="SM00668">
    <property type="entry name" value="CTLH"/>
    <property type="match status" value="1"/>
</dbReference>
<dbReference type="InterPro" id="IPR054080">
    <property type="entry name" value="TPR1-like_2nd"/>
</dbReference>
<feature type="repeat" description="WD" evidence="3">
    <location>
        <begin position="270"/>
        <end position="311"/>
    </location>
</feature>
<dbReference type="GO" id="GO:0034657">
    <property type="term" value="C:GID complex"/>
    <property type="evidence" value="ECO:0007669"/>
    <property type="project" value="TreeGrafter"/>
</dbReference>
<dbReference type="PROSITE" id="PS50294">
    <property type="entry name" value="WD_REPEATS_REGION"/>
    <property type="match status" value="4"/>
</dbReference>
<dbReference type="PROSITE" id="PS50897">
    <property type="entry name" value="CTLH"/>
    <property type="match status" value="1"/>
</dbReference>
<feature type="repeat" description="WD" evidence="3">
    <location>
        <begin position="479"/>
        <end position="512"/>
    </location>
</feature>
<dbReference type="PANTHER" id="PTHR22838:SF0">
    <property type="entry name" value="WD REPEAT-CONTAINING PROTEIN 26"/>
    <property type="match status" value="1"/>
</dbReference>
<organism evidence="5 6">
    <name type="scientific">Tortispora caseinolytica NRRL Y-17796</name>
    <dbReference type="NCBI Taxonomy" id="767744"/>
    <lineage>
        <taxon>Eukaryota</taxon>
        <taxon>Fungi</taxon>
        <taxon>Dikarya</taxon>
        <taxon>Ascomycota</taxon>
        <taxon>Saccharomycotina</taxon>
        <taxon>Trigonopsidomycetes</taxon>
        <taxon>Trigonopsidales</taxon>
        <taxon>Trigonopsidaceae</taxon>
        <taxon>Tortispora</taxon>
    </lineage>
</organism>
<name>A0A1E4TB64_9ASCO</name>
<dbReference type="SMART" id="SM00320">
    <property type="entry name" value="WD40"/>
    <property type="match status" value="7"/>
</dbReference>
<dbReference type="PANTHER" id="PTHR22838">
    <property type="entry name" value="WD REPEAT PROTEIN 26-RELATED"/>
    <property type="match status" value="1"/>
</dbReference>
<proteinExistence type="predicted"/>
<dbReference type="InterPro" id="IPR006595">
    <property type="entry name" value="CTLH_C"/>
</dbReference>
<gene>
    <name evidence="5" type="ORF">CANCADRAFT_132560</name>
</gene>